<evidence type="ECO:0000256" key="3">
    <source>
        <dbReference type="ARBA" id="ARBA00023004"/>
    </source>
</evidence>
<evidence type="ECO:0000256" key="1">
    <source>
        <dbReference type="ARBA" id="ARBA00007888"/>
    </source>
</evidence>
<dbReference type="Pfam" id="PF01924">
    <property type="entry name" value="HypD"/>
    <property type="match status" value="1"/>
</dbReference>
<dbReference type="Proteomes" id="UP000260665">
    <property type="component" value="Unassembled WGS sequence"/>
</dbReference>
<keyword evidence="2" id="KW-0479">Metal-binding</keyword>
<dbReference type="RefSeq" id="WP_117180165.1">
    <property type="nucleotide sequence ID" value="NZ_QFZK01000027.1"/>
</dbReference>
<dbReference type="PANTHER" id="PTHR30149">
    <property type="entry name" value="HYDROGENASE PROTEIN ASSEMBLY PROTEIN HYPD"/>
    <property type="match status" value="1"/>
</dbReference>
<dbReference type="Gene3D" id="6.10.20.100">
    <property type="match status" value="1"/>
</dbReference>
<dbReference type="PIRSF" id="PIRSF005622">
    <property type="entry name" value="Hydrgn_mat_hypD"/>
    <property type="match status" value="1"/>
</dbReference>
<comment type="similarity">
    <text evidence="1 4">Belongs to the HypD family.</text>
</comment>
<sequence>MKYIDEFRDGQLARKIAERIAAEVQPARNYSFMEFCGGHTHAISRYGIAELLPANVRMVHGPGCPVCVLPIGRIDLAIMLALERDVIVCTYGDTMRVPASNGLSLIKAKARGGDIRMVYSAADALTIARQNPERQVVFFAIGFETTTPPTALVIRDAQREALENFSVLCCHVLTPSAITHILESPEVRQFGTVPIDGFIGPAHVSIVIGSAPYEHFADEYRKPVVIAGFEPLDVVQAVLMLVRQVNEGRFEVENEFTRAVTREGNQNAQSLVSQVFELRTSFEWRGLGEVPYSALKIRPAFAAFDAERRFALTYEPVADNKACECGAILRGVKKPTDCKIFGTVCTPENPVGSCMVSSEGACAAHYSYGRFRDIAIVAETAAA</sequence>
<dbReference type="GO" id="GO:0051604">
    <property type="term" value="P:protein maturation"/>
    <property type="evidence" value="ECO:0007669"/>
    <property type="project" value="TreeGrafter"/>
</dbReference>
<protein>
    <recommendedName>
        <fullName evidence="4">Hydrogenase maturation factor</fullName>
    </recommendedName>
</protein>
<evidence type="ECO:0000256" key="4">
    <source>
        <dbReference type="PIRNR" id="PIRNR005622"/>
    </source>
</evidence>
<dbReference type="EMBL" id="QFZK01000027">
    <property type="protein sequence ID" value="RFO94903.1"/>
    <property type="molecule type" value="Genomic_DNA"/>
</dbReference>
<organism evidence="5 6">
    <name type="scientific">Rhodoferax lacus</name>
    <dbReference type="NCBI Taxonomy" id="2184758"/>
    <lineage>
        <taxon>Bacteria</taxon>
        <taxon>Pseudomonadati</taxon>
        <taxon>Pseudomonadota</taxon>
        <taxon>Betaproteobacteria</taxon>
        <taxon>Burkholderiales</taxon>
        <taxon>Comamonadaceae</taxon>
        <taxon>Rhodoferax</taxon>
    </lineage>
</organism>
<evidence type="ECO:0000256" key="2">
    <source>
        <dbReference type="ARBA" id="ARBA00022723"/>
    </source>
</evidence>
<keyword evidence="3" id="KW-0408">Iron</keyword>
<dbReference type="GO" id="GO:0051539">
    <property type="term" value="F:4 iron, 4 sulfur cluster binding"/>
    <property type="evidence" value="ECO:0007669"/>
    <property type="project" value="TreeGrafter"/>
</dbReference>
<dbReference type="OrthoDB" id="9770424at2"/>
<reference evidence="5 6" key="1">
    <citation type="submission" date="2018-05" db="EMBL/GenBank/DDBJ databases">
        <title>Rhodoferax soyangensis sp.nov., isolated from an oligotrophic freshwater lake.</title>
        <authorList>
            <person name="Park M."/>
        </authorList>
    </citation>
    <scope>NUCLEOTIDE SEQUENCE [LARGE SCALE GENOMIC DNA]</scope>
    <source>
        <strain evidence="5 6">IMCC26218</strain>
    </source>
</reference>
<dbReference type="GO" id="GO:0005506">
    <property type="term" value="F:iron ion binding"/>
    <property type="evidence" value="ECO:0007669"/>
    <property type="project" value="TreeGrafter"/>
</dbReference>
<dbReference type="GO" id="GO:0070025">
    <property type="term" value="F:carbon monoxide binding"/>
    <property type="evidence" value="ECO:0007669"/>
    <property type="project" value="TreeGrafter"/>
</dbReference>
<evidence type="ECO:0000313" key="6">
    <source>
        <dbReference type="Proteomes" id="UP000260665"/>
    </source>
</evidence>
<keyword evidence="6" id="KW-1185">Reference proteome</keyword>
<dbReference type="NCBIfam" id="TIGR00075">
    <property type="entry name" value="hypD"/>
    <property type="match status" value="1"/>
</dbReference>
<evidence type="ECO:0000313" key="5">
    <source>
        <dbReference type="EMBL" id="RFO94903.1"/>
    </source>
</evidence>
<dbReference type="InterPro" id="IPR042244">
    <property type="entry name" value="HypD_2_sf"/>
</dbReference>
<dbReference type="InterPro" id="IPR002780">
    <property type="entry name" value="Hyd_form_HypD"/>
</dbReference>
<dbReference type="PANTHER" id="PTHR30149:SF0">
    <property type="entry name" value="HYDROGENASE MATURATION FACTOR HYPD"/>
    <property type="match status" value="1"/>
</dbReference>
<name>A0A3E1R6P4_9BURK</name>
<dbReference type="AlphaFoldDB" id="A0A3E1R6P4"/>
<proteinExistence type="inferred from homology"/>
<gene>
    <name evidence="5" type="ORF">DIC66_21115</name>
</gene>
<comment type="caution">
    <text evidence="5">The sequence shown here is derived from an EMBL/GenBank/DDBJ whole genome shotgun (WGS) entry which is preliminary data.</text>
</comment>
<dbReference type="Gene3D" id="3.40.50.11740">
    <property type="entry name" value="HypD, alpha/beta domain 2"/>
    <property type="match status" value="2"/>
</dbReference>
<accession>A0A3E1R6P4</accession>
<dbReference type="InterPro" id="IPR042243">
    <property type="entry name" value="HypD_1"/>
</dbReference>